<feature type="compositionally biased region" description="Basic residues" evidence="1">
    <location>
        <begin position="100"/>
        <end position="119"/>
    </location>
</feature>
<reference evidence="2" key="1">
    <citation type="submission" date="2018-11" db="EMBL/GenBank/DDBJ databases">
        <authorList>
            <consortium name="Pathogen Informatics"/>
        </authorList>
    </citation>
    <scope>NUCLEOTIDE SEQUENCE</scope>
</reference>
<comment type="caution">
    <text evidence="2">The sequence shown here is derived from an EMBL/GenBank/DDBJ whole genome shotgun (WGS) entry which is preliminary data.</text>
</comment>
<gene>
    <name evidence="2" type="ORF">PXEA_LOCUS2060</name>
</gene>
<protein>
    <submittedName>
        <fullName evidence="2">Uncharacterized protein</fullName>
    </submittedName>
</protein>
<proteinExistence type="predicted"/>
<name>A0A448WCP4_9PLAT</name>
<evidence type="ECO:0000256" key="1">
    <source>
        <dbReference type="SAM" id="MobiDB-lite"/>
    </source>
</evidence>
<dbReference type="Proteomes" id="UP000784294">
    <property type="component" value="Unassembled WGS sequence"/>
</dbReference>
<dbReference type="AlphaFoldDB" id="A0A448WCP4"/>
<keyword evidence="3" id="KW-1185">Reference proteome</keyword>
<accession>A0A448WCP4</accession>
<organism evidence="2 3">
    <name type="scientific">Protopolystoma xenopodis</name>
    <dbReference type="NCBI Taxonomy" id="117903"/>
    <lineage>
        <taxon>Eukaryota</taxon>
        <taxon>Metazoa</taxon>
        <taxon>Spiralia</taxon>
        <taxon>Lophotrochozoa</taxon>
        <taxon>Platyhelminthes</taxon>
        <taxon>Monogenea</taxon>
        <taxon>Polyopisthocotylea</taxon>
        <taxon>Polystomatidea</taxon>
        <taxon>Polystomatidae</taxon>
        <taxon>Protopolystoma</taxon>
    </lineage>
</organism>
<sequence>MTHADTEKCQFARQLDSLQSVLRRLDQSDVSAAELEALKLLALTSLRYNDGLSGSPVGRDADPRLKEPTFGQSKFVVFGTSASVLHRTCRSNRNGNHSSIHTHIHTQSKSKSKSHLHSL</sequence>
<feature type="region of interest" description="Disordered" evidence="1">
    <location>
        <begin position="89"/>
        <end position="119"/>
    </location>
</feature>
<evidence type="ECO:0000313" key="3">
    <source>
        <dbReference type="Proteomes" id="UP000784294"/>
    </source>
</evidence>
<evidence type="ECO:0000313" key="2">
    <source>
        <dbReference type="EMBL" id="VEL08620.1"/>
    </source>
</evidence>
<dbReference type="EMBL" id="CAAALY010004375">
    <property type="protein sequence ID" value="VEL08620.1"/>
    <property type="molecule type" value="Genomic_DNA"/>
</dbReference>